<keyword evidence="2 8" id="KW-0813">Transport</keyword>
<dbReference type="SUPFAM" id="SSF56935">
    <property type="entry name" value="Porins"/>
    <property type="match status" value="1"/>
</dbReference>
<dbReference type="InterPro" id="IPR023996">
    <property type="entry name" value="TonB-dep_OMP_SusC/RagA"/>
</dbReference>
<dbReference type="RefSeq" id="WP_191041046.1">
    <property type="nucleotide sequence ID" value="NZ_JACXAA010000008.1"/>
</dbReference>
<evidence type="ECO:0000259" key="11">
    <source>
        <dbReference type="Pfam" id="PF07715"/>
    </source>
</evidence>
<dbReference type="InterPro" id="IPR000531">
    <property type="entry name" value="Beta-barrel_TonB"/>
</dbReference>
<dbReference type="Pfam" id="PF00593">
    <property type="entry name" value="TonB_dep_Rec_b-barrel"/>
    <property type="match status" value="1"/>
</dbReference>
<dbReference type="AlphaFoldDB" id="A0A927GF74"/>
<dbReference type="SUPFAM" id="SSF49464">
    <property type="entry name" value="Carboxypeptidase regulatory domain-like"/>
    <property type="match status" value="1"/>
</dbReference>
<evidence type="ECO:0000256" key="7">
    <source>
        <dbReference type="ARBA" id="ARBA00023237"/>
    </source>
</evidence>
<comment type="subcellular location">
    <subcellularLocation>
        <location evidence="1 8">Cell outer membrane</location>
        <topology evidence="1 8">Multi-pass membrane protein</topology>
    </subcellularLocation>
</comment>
<reference evidence="12" key="1">
    <citation type="submission" date="2020-09" db="EMBL/GenBank/DDBJ databases">
        <authorList>
            <person name="Kim M.K."/>
        </authorList>
    </citation>
    <scope>NUCLEOTIDE SEQUENCE</scope>
    <source>
        <strain evidence="12">BT704</strain>
    </source>
</reference>
<keyword evidence="3 8" id="KW-1134">Transmembrane beta strand</keyword>
<proteinExistence type="inferred from homology"/>
<dbReference type="InterPro" id="IPR008969">
    <property type="entry name" value="CarboxyPept-like_regulatory"/>
</dbReference>
<keyword evidence="13" id="KW-1185">Reference proteome</keyword>
<sequence length="1139" mass="124047">MKNPLLVTPFFVLLLAFQTWPASGQVLAKRYQKSGATPLQKPIPATYLSLKEALTQLKKAYQVDLLFEDKTVEGYKTTAQDFARPIETELKQLLQPLGLRYKKVKKNAYLIQPAKAGKEKDNTASVRVVGTDPAGTSAPIDQAIAVNVADTPDTKEMTVADQVVTGTVRDAKGEALPGVNVLIKGSAKGTTTDGQGNFRLAVPDNSAVLVFSFVGYQPQEIRVGNQTAITVRLSADEKSLNEVVVVGYGTQSRKNLTSAISTIKPEELNRGAISDVGQLLQGKVPGLNISANGDPNAPAAVVLRGASTINSSQGPFYVIDGVPGADISIIAPDDIASIDVLKDAAATAIYGNRAANGVIMVTTKRGKRGQMQIAYSGYAGIESVSSTLKMMNADQLRAFLTQNGQSFSPIDDKGANTNWQNAVQQSSAVSHNHNLSISGGTEHSTYSASLNYLDKQGILLGSSLNRVIARLAVDQYAFNDKVRFSLNVTNSNSNANNTPLRNNVLLQMINHLPVSPVTNPDGSYFENFQNTGYFNPAAMINHAKDNTKYNNLVGSFNTHVQLPFGLSYDLNLSYQNNTSLHGESYDSYYSQYNSANFYNNPDPPAVHSLLNFGTNGSALRNTYQTTRKVLETFLTWDKSFGDHTINAVLGYSWQGNIAGDGFQTSSTNFPVDNIGYNNFALSNPYAISSYRVNFGPDGIYQENRLISDFARLNYNYKDKYLIQGSIRRDGSSVFGANNQWGYFPAAGFAWRVSQESFMQNQSLFNDLKLRASYGVTGNATGFNAYTAQFISGSLGTYYYNGVQTAAYGPTQAANPDLRWEKTATTNIGLDFTILKGKLSGTVEWYDKNTTGMIYSYRVDPTLVPVGSIIANGGSMNNKGIEFSLSATPVRTTNFSWTTGINLAHNTNKITSLTNPLFVGGDSVRITQPEGNGQTGSTLQILKAGMPLGQFFSLQYAGKNEKGVSQYVNQKGDLTTTPVIGADYKYLGSPQPKLLLGWTNTLRYRNFDFNLFFRGVFGNKIFNATRADLFRPSTAQFTNILVDAADEKATDVNSYKYSSRFIEDGSYVRLDNATLGYNFKNTGEYVKSLRVYATVNNAFVITGYKGIDPEINQGGIAPGVDANNFYPKTRTLLVGVNVSF</sequence>
<dbReference type="NCBIfam" id="TIGR04056">
    <property type="entry name" value="OMP_RagA_SusC"/>
    <property type="match status" value="1"/>
</dbReference>
<evidence type="ECO:0000256" key="1">
    <source>
        <dbReference type="ARBA" id="ARBA00004571"/>
    </source>
</evidence>
<dbReference type="InterPro" id="IPR012910">
    <property type="entry name" value="Plug_dom"/>
</dbReference>
<keyword evidence="12" id="KW-0675">Receptor</keyword>
<dbReference type="Gene3D" id="3.55.50.30">
    <property type="match status" value="1"/>
</dbReference>
<feature type="domain" description="TonB-dependent receptor-like beta-barrel" evidence="10">
    <location>
        <begin position="521"/>
        <end position="1096"/>
    </location>
</feature>
<keyword evidence="7 8" id="KW-0998">Cell outer membrane</keyword>
<dbReference type="InterPro" id="IPR036942">
    <property type="entry name" value="Beta-barrel_TonB_sf"/>
</dbReference>
<dbReference type="PROSITE" id="PS52016">
    <property type="entry name" value="TONB_DEPENDENT_REC_3"/>
    <property type="match status" value="1"/>
</dbReference>
<comment type="caution">
    <text evidence="12">The sequence shown here is derived from an EMBL/GenBank/DDBJ whole genome shotgun (WGS) entry which is preliminary data.</text>
</comment>
<organism evidence="12 13">
    <name type="scientific">Spirosoma validum</name>
    <dbReference type="NCBI Taxonomy" id="2771355"/>
    <lineage>
        <taxon>Bacteria</taxon>
        <taxon>Pseudomonadati</taxon>
        <taxon>Bacteroidota</taxon>
        <taxon>Cytophagia</taxon>
        <taxon>Cytophagales</taxon>
        <taxon>Cytophagaceae</taxon>
        <taxon>Spirosoma</taxon>
    </lineage>
</organism>
<dbReference type="GO" id="GO:0009279">
    <property type="term" value="C:cell outer membrane"/>
    <property type="evidence" value="ECO:0007669"/>
    <property type="project" value="UniProtKB-SubCell"/>
</dbReference>
<name>A0A927GF74_9BACT</name>
<keyword evidence="6 8" id="KW-0472">Membrane</keyword>
<dbReference type="Proteomes" id="UP000653797">
    <property type="component" value="Unassembled WGS sequence"/>
</dbReference>
<evidence type="ECO:0000259" key="10">
    <source>
        <dbReference type="Pfam" id="PF00593"/>
    </source>
</evidence>
<accession>A0A927GF74</accession>
<feature type="domain" description="TonB-dependent receptor plug" evidence="11">
    <location>
        <begin position="254"/>
        <end position="358"/>
    </location>
</feature>
<dbReference type="Gene3D" id="2.40.170.20">
    <property type="entry name" value="TonB-dependent receptor, beta-barrel domain"/>
    <property type="match status" value="1"/>
</dbReference>
<dbReference type="InterPro" id="IPR039426">
    <property type="entry name" value="TonB-dep_rcpt-like"/>
</dbReference>
<evidence type="ECO:0000256" key="5">
    <source>
        <dbReference type="ARBA" id="ARBA00023077"/>
    </source>
</evidence>
<evidence type="ECO:0000256" key="9">
    <source>
        <dbReference type="RuleBase" id="RU003357"/>
    </source>
</evidence>
<protein>
    <submittedName>
        <fullName evidence="12">TonB-dependent receptor</fullName>
    </submittedName>
</protein>
<evidence type="ECO:0000256" key="6">
    <source>
        <dbReference type="ARBA" id="ARBA00023136"/>
    </source>
</evidence>
<keyword evidence="5 9" id="KW-0798">TonB box</keyword>
<dbReference type="Gene3D" id="2.170.130.10">
    <property type="entry name" value="TonB-dependent receptor, plug domain"/>
    <property type="match status" value="1"/>
</dbReference>
<evidence type="ECO:0000256" key="4">
    <source>
        <dbReference type="ARBA" id="ARBA00022692"/>
    </source>
</evidence>
<evidence type="ECO:0000256" key="3">
    <source>
        <dbReference type="ARBA" id="ARBA00022452"/>
    </source>
</evidence>
<evidence type="ECO:0000256" key="2">
    <source>
        <dbReference type="ARBA" id="ARBA00022448"/>
    </source>
</evidence>
<evidence type="ECO:0000313" key="12">
    <source>
        <dbReference type="EMBL" id="MBD2755423.1"/>
    </source>
</evidence>
<dbReference type="Pfam" id="PF13715">
    <property type="entry name" value="CarbopepD_reg_2"/>
    <property type="match status" value="1"/>
</dbReference>
<dbReference type="Pfam" id="PF07715">
    <property type="entry name" value="Plug"/>
    <property type="match status" value="1"/>
</dbReference>
<gene>
    <name evidence="12" type="ORF">IC230_21150</name>
</gene>
<dbReference type="Gene3D" id="2.60.40.1120">
    <property type="entry name" value="Carboxypeptidase-like, regulatory domain"/>
    <property type="match status" value="1"/>
</dbReference>
<dbReference type="EMBL" id="JACXAA010000008">
    <property type="protein sequence ID" value="MBD2755423.1"/>
    <property type="molecule type" value="Genomic_DNA"/>
</dbReference>
<evidence type="ECO:0000256" key="8">
    <source>
        <dbReference type="PROSITE-ProRule" id="PRU01360"/>
    </source>
</evidence>
<keyword evidence="4 8" id="KW-0812">Transmembrane</keyword>
<dbReference type="InterPro" id="IPR037066">
    <property type="entry name" value="Plug_dom_sf"/>
</dbReference>
<comment type="similarity">
    <text evidence="8 9">Belongs to the TonB-dependent receptor family.</text>
</comment>
<dbReference type="NCBIfam" id="TIGR04057">
    <property type="entry name" value="SusC_RagA_signa"/>
    <property type="match status" value="1"/>
</dbReference>
<dbReference type="InterPro" id="IPR023997">
    <property type="entry name" value="TonB-dep_OMP_SusC/RagA_CS"/>
</dbReference>
<evidence type="ECO:0000313" key="13">
    <source>
        <dbReference type="Proteomes" id="UP000653797"/>
    </source>
</evidence>